<dbReference type="Gene3D" id="2.30.39.10">
    <property type="entry name" value="Alpha-1-antitrypsin, domain 1"/>
    <property type="match status" value="1"/>
</dbReference>
<reference evidence="7" key="1">
    <citation type="journal article" date="2023" name="Insect Mol. Biol.">
        <title>Genome sequencing provides insights into the evolution of gene families encoding plant cell wall-degrading enzymes in longhorned beetles.</title>
        <authorList>
            <person name="Shin N.R."/>
            <person name="Okamura Y."/>
            <person name="Kirsch R."/>
            <person name="Pauchet Y."/>
        </authorList>
    </citation>
    <scope>NUCLEOTIDE SEQUENCE</scope>
    <source>
        <strain evidence="7">AMC_N1</strain>
    </source>
</reference>
<keyword evidence="4" id="KW-0812">Transmembrane</keyword>
<sequence length="1107" mass="123336">MSMLTKQQNVTSISLHFLIPSTIISWWLTMFSTKISSRYKKHLRLTCKNNFLYQLDFIDFSKVDTALQTINHWVGEKTAKKTKDLVVPDIVNPKTRVTLLNTMHFQDKWAKPFTETASGTFTTNDGEAIAVEMMKIKSEFYYKQNTFMNIKILQLPYVNDDIKCFIVLPLGKSQSDLSYVFNNFNLADFADGMTLTEVDVTLPKFKIQEDIDLKEHIKNIGLESVFSADLLGIINEEINFHGLRQQILLDVNQEGLEMASGMVSSLNKAEERKVVPKNGLAIYEMNIKTDISNRFAKTKVVWKVKNVEKSAKDATFKVVLTETAFITGFVMEIEGKSYKSYIKQKEEAKQIYSEALAQGQSAGLVEAKTRDSKEFSVSVNLEPDSVVVFNLTYEEMLQRVHDQYELVLNICPGQIIDHLNIEVDIMETRPIKFVKTPPLRSGKDRIKTEYEKYLEPTSDIQTINAKTASIKYRPEPKTQATMAHYLGEEPSNGLSGQFIVQYDVERDPQDGQILLQDGYFVHFFAPNDLDPLPKHVLFVLDTSGSMGGRKIVQLREAMHSILNEMRKNDIINVVEFSSEVILWDIDSEVSTTIPVFYGEEEFQDPFNNLRKLRLPDPTYVTDGTLQKARNVVNKLEAFGSTYIIGGLETALYLAKIGQDKVSEGDKKCQPIIVFLTDGEPNVGINSTEKITDIVTRLNTKYNKVPIFSLSFGQGADKNFLRKLSLKNQGFSRHIYEAADASLQLQEFYKQISSPLLANIVFKYDSEVEEVTRTHFPIYFRGSELVVTGRYRESSLPTTINCWGPRGPIVIPSIIESSVTSLERLWAYLTVKQLLDERDTVEDKTELTKKATNLALKYSFVTDVTSLVVVKPKETNTLEDTTRRPEPGSGFAAAPPYAVYDHSAVAPPKRKARCCMRRASPLSANIGATSFGSAPSAIQQSTGHIFGSSMTPRSTFAAPGGSTGLFGNLATDTNTSFGGQQVFGGGSRNANMNASGATSFCYAPSALPQSTGHIFGSSMTQQSTFAAPGGSTGLFGNLATDTSTSFGGQQLFGGGSRNANVNASGTLSFGDKKSEEFLVDHPFIVILQIKKEDKMLILFKGCILKPSH</sequence>
<evidence type="ECO:0000259" key="6">
    <source>
        <dbReference type="PROSITE" id="PS51468"/>
    </source>
</evidence>
<feature type="domain" description="VWFA" evidence="5">
    <location>
        <begin position="535"/>
        <end position="751"/>
    </location>
</feature>
<keyword evidence="1" id="KW-0646">Protease inhibitor</keyword>
<gene>
    <name evidence="7" type="ORF">NQ318_017084</name>
</gene>
<dbReference type="PANTHER" id="PTHR10338">
    <property type="entry name" value="INTER-ALPHA-TRYPSIN INHIBITOR HEAVY CHAIN FAMILY MEMBER"/>
    <property type="match status" value="1"/>
</dbReference>
<evidence type="ECO:0000256" key="4">
    <source>
        <dbReference type="SAM" id="Phobius"/>
    </source>
</evidence>
<comment type="similarity">
    <text evidence="3">Belongs to the serpin family.</text>
</comment>
<dbReference type="SMART" id="SM00093">
    <property type="entry name" value="SERPIN"/>
    <property type="match status" value="1"/>
</dbReference>
<evidence type="ECO:0000313" key="8">
    <source>
        <dbReference type="Proteomes" id="UP001162162"/>
    </source>
</evidence>
<dbReference type="InterPro" id="IPR002035">
    <property type="entry name" value="VWF_A"/>
</dbReference>
<dbReference type="AlphaFoldDB" id="A0AAV8XKZ7"/>
<comment type="caution">
    <text evidence="7">The sequence shown here is derived from an EMBL/GenBank/DDBJ whole genome shotgun (WGS) entry which is preliminary data.</text>
</comment>
<evidence type="ECO:0000259" key="5">
    <source>
        <dbReference type="PROSITE" id="PS50234"/>
    </source>
</evidence>
<dbReference type="Gene3D" id="3.40.50.410">
    <property type="entry name" value="von Willebrand factor, type A domain"/>
    <property type="match status" value="1"/>
</dbReference>
<dbReference type="Gene3D" id="3.30.497.10">
    <property type="entry name" value="Antithrombin, subunit I, domain 2"/>
    <property type="match status" value="1"/>
</dbReference>
<accession>A0AAV8XKZ7</accession>
<protein>
    <submittedName>
        <fullName evidence="7">Uncharacterized protein</fullName>
    </submittedName>
</protein>
<dbReference type="PROSITE" id="PS51468">
    <property type="entry name" value="VIT"/>
    <property type="match status" value="1"/>
</dbReference>
<keyword evidence="2" id="KW-0722">Serine protease inhibitor</keyword>
<keyword evidence="8" id="KW-1185">Reference proteome</keyword>
<evidence type="ECO:0000256" key="1">
    <source>
        <dbReference type="ARBA" id="ARBA00022690"/>
    </source>
</evidence>
<keyword evidence="4" id="KW-1133">Transmembrane helix</keyword>
<dbReference type="InterPro" id="IPR013694">
    <property type="entry name" value="VIT"/>
</dbReference>
<dbReference type="SUPFAM" id="SSF56574">
    <property type="entry name" value="Serpins"/>
    <property type="match status" value="1"/>
</dbReference>
<dbReference type="InterPro" id="IPR042178">
    <property type="entry name" value="Serpin_sf_1"/>
</dbReference>
<dbReference type="InterPro" id="IPR023796">
    <property type="entry name" value="Serpin_dom"/>
</dbReference>
<dbReference type="PANTHER" id="PTHR10338:SF108">
    <property type="entry name" value="INTER-ALPHA-TRYPSIN INHIBITOR HEAVY CHAIN H4-LIKE PROTEIN"/>
    <property type="match status" value="1"/>
</dbReference>
<evidence type="ECO:0000256" key="3">
    <source>
        <dbReference type="RuleBase" id="RU000411"/>
    </source>
</evidence>
<dbReference type="Pfam" id="PF00092">
    <property type="entry name" value="VWA"/>
    <property type="match status" value="1"/>
</dbReference>
<feature type="domain" description="VIT" evidence="6">
    <location>
        <begin position="266"/>
        <end position="395"/>
    </location>
</feature>
<dbReference type="PROSITE" id="PS00284">
    <property type="entry name" value="SERPIN"/>
    <property type="match status" value="1"/>
</dbReference>
<name>A0AAV8XKZ7_9CUCU</name>
<dbReference type="GO" id="GO:0032991">
    <property type="term" value="C:protein-containing complex"/>
    <property type="evidence" value="ECO:0007669"/>
    <property type="project" value="UniProtKB-ARBA"/>
</dbReference>
<dbReference type="InterPro" id="IPR023795">
    <property type="entry name" value="Serpin_CS"/>
</dbReference>
<dbReference type="PROSITE" id="PS50234">
    <property type="entry name" value="VWFA"/>
    <property type="match status" value="1"/>
</dbReference>
<dbReference type="Pfam" id="PF00079">
    <property type="entry name" value="Serpin"/>
    <property type="match status" value="1"/>
</dbReference>
<dbReference type="GO" id="GO:0004867">
    <property type="term" value="F:serine-type endopeptidase inhibitor activity"/>
    <property type="evidence" value="ECO:0007669"/>
    <property type="project" value="UniProtKB-KW"/>
</dbReference>
<dbReference type="InterPro" id="IPR036465">
    <property type="entry name" value="vWFA_dom_sf"/>
</dbReference>
<dbReference type="EMBL" id="JAPWTK010000504">
    <property type="protein sequence ID" value="KAJ8939187.1"/>
    <property type="molecule type" value="Genomic_DNA"/>
</dbReference>
<dbReference type="InterPro" id="IPR042185">
    <property type="entry name" value="Serpin_sf_2"/>
</dbReference>
<evidence type="ECO:0000256" key="2">
    <source>
        <dbReference type="ARBA" id="ARBA00022900"/>
    </source>
</evidence>
<evidence type="ECO:0000313" key="7">
    <source>
        <dbReference type="EMBL" id="KAJ8939187.1"/>
    </source>
</evidence>
<dbReference type="InterPro" id="IPR036186">
    <property type="entry name" value="Serpin_sf"/>
</dbReference>
<dbReference type="SUPFAM" id="SSF53300">
    <property type="entry name" value="vWA-like"/>
    <property type="match status" value="1"/>
</dbReference>
<dbReference type="SMART" id="SM00327">
    <property type="entry name" value="VWA"/>
    <property type="match status" value="1"/>
</dbReference>
<organism evidence="7 8">
    <name type="scientific">Aromia moschata</name>
    <dbReference type="NCBI Taxonomy" id="1265417"/>
    <lineage>
        <taxon>Eukaryota</taxon>
        <taxon>Metazoa</taxon>
        <taxon>Ecdysozoa</taxon>
        <taxon>Arthropoda</taxon>
        <taxon>Hexapoda</taxon>
        <taxon>Insecta</taxon>
        <taxon>Pterygota</taxon>
        <taxon>Neoptera</taxon>
        <taxon>Endopterygota</taxon>
        <taxon>Coleoptera</taxon>
        <taxon>Polyphaga</taxon>
        <taxon>Cucujiformia</taxon>
        <taxon>Chrysomeloidea</taxon>
        <taxon>Cerambycidae</taxon>
        <taxon>Cerambycinae</taxon>
        <taxon>Callichromatini</taxon>
        <taxon>Aromia</taxon>
    </lineage>
</organism>
<proteinExistence type="inferred from homology"/>
<dbReference type="InterPro" id="IPR050934">
    <property type="entry name" value="ITIH"/>
</dbReference>
<feature type="transmembrane region" description="Helical" evidence="4">
    <location>
        <begin position="12"/>
        <end position="31"/>
    </location>
</feature>
<dbReference type="SMART" id="SM00609">
    <property type="entry name" value="VIT"/>
    <property type="match status" value="1"/>
</dbReference>
<keyword evidence="4" id="KW-0472">Membrane</keyword>
<dbReference type="Proteomes" id="UP001162162">
    <property type="component" value="Unassembled WGS sequence"/>
</dbReference>
<dbReference type="Pfam" id="PF08487">
    <property type="entry name" value="VIT"/>
    <property type="match status" value="1"/>
</dbReference>